<evidence type="ECO:0000313" key="7">
    <source>
        <dbReference type="EMBL" id="AEG91611.1"/>
    </source>
</evidence>
<dbReference type="Proteomes" id="UP000008385">
    <property type="component" value="Chromosome"/>
</dbReference>
<sequence length="211" mass="22159">MLTWHELGWFALATGAMALTPGPNMVYCVSRTLCQGRRAGLVSLAGVLFGFIVHLLGAALGLTALLLAVPFAFGAIKLAGAAYLLWLAWQAVRPGGTAPFAPRVLPPHGTGKLLRMGFITNVLNPKVAMFSLSFLPQFLDPQRGSVLLQGLQLGAVQITASALVNGAVILGAAGLTSFLSRSQGWLRAQRYVMGAVLAGLAVRIALTEKQP</sequence>
<dbReference type="HOGENOM" id="CLU_079569_3_2_4"/>
<evidence type="ECO:0000256" key="1">
    <source>
        <dbReference type="ARBA" id="ARBA00004651"/>
    </source>
</evidence>
<reference evidence="8" key="1">
    <citation type="submission" date="2006-01" db="EMBL/GenBank/DDBJ databases">
        <title>Genome of the cyst-dividing bacterium Ramlibacter tataouinensis.</title>
        <authorList>
            <person name="Barakat M."/>
            <person name="Ortet P."/>
            <person name="De Luca G."/>
            <person name="Jourlin-Castelli C."/>
            <person name="Ansaldi M."/>
            <person name="Py B."/>
            <person name="Fichant G."/>
            <person name="Coutinho P."/>
            <person name="Voulhoux R."/>
            <person name="Bastien O."/>
            <person name="Roy S."/>
            <person name="Marechal E."/>
            <person name="Henrissat B."/>
            <person name="Quentin Y."/>
            <person name="Noirot P."/>
            <person name="Filloux A."/>
            <person name="Mejean V."/>
            <person name="DuBow M."/>
            <person name="Barras F."/>
            <person name="Heulin T."/>
        </authorList>
    </citation>
    <scope>NUCLEOTIDE SEQUENCE [LARGE SCALE GENOMIC DNA]</scope>
    <source>
        <strain evidence="8">ATCC BAA-407 / DSM 14655 / LMG 21543 / TTB310</strain>
    </source>
</reference>
<evidence type="ECO:0000256" key="3">
    <source>
        <dbReference type="ARBA" id="ARBA00022692"/>
    </source>
</evidence>
<proteinExistence type="predicted"/>
<reference evidence="7 8" key="2">
    <citation type="journal article" date="2011" name="PLoS ONE">
        <title>The Cyst-Dividing Bacterium Ramlibacter tataouinensis TTB310 Genome Reveals a Well-Stocked Toolbox for Adaptation to a Desert Environment.</title>
        <authorList>
            <person name="De Luca G."/>
            <person name="Barakat M."/>
            <person name="Ortet P."/>
            <person name="Fochesato S."/>
            <person name="Jourlin-Castelli C."/>
            <person name="Ansaldi M."/>
            <person name="Py B."/>
            <person name="Fichant G."/>
            <person name="Coutinho P.M."/>
            <person name="Voulhoux R."/>
            <person name="Bastien O."/>
            <person name="Marechal E."/>
            <person name="Henrissat B."/>
            <person name="Quentin Y."/>
            <person name="Noirot P."/>
            <person name="Filloux A."/>
            <person name="Mejean V."/>
            <person name="Dubow M.S."/>
            <person name="Barras F."/>
            <person name="Barbe V."/>
            <person name="Weissenbach J."/>
            <person name="Mihalcescu I."/>
            <person name="Vermeglio A."/>
            <person name="Achouak W."/>
            <person name="Heulin T."/>
        </authorList>
    </citation>
    <scope>NUCLEOTIDE SEQUENCE [LARGE SCALE GENOMIC DNA]</scope>
    <source>
        <strain evidence="8">ATCC BAA-407 / DSM 14655 / LMG 21543 / TTB310</strain>
    </source>
</reference>
<dbReference type="OrthoDB" id="9804822at2"/>
<name>F5XVN5_RAMTT</name>
<dbReference type="PANTHER" id="PTHR30086:SF20">
    <property type="entry name" value="ARGININE EXPORTER PROTEIN ARGO-RELATED"/>
    <property type="match status" value="1"/>
</dbReference>
<feature type="transmembrane region" description="Helical" evidence="6">
    <location>
        <begin position="6"/>
        <end position="29"/>
    </location>
</feature>
<dbReference type="Pfam" id="PF01810">
    <property type="entry name" value="LysE"/>
    <property type="match status" value="1"/>
</dbReference>
<protein>
    <submittedName>
        <fullName evidence="7">Threonine efflux protein-like protein</fullName>
    </submittedName>
</protein>
<feature type="transmembrane region" description="Helical" evidence="6">
    <location>
        <begin position="41"/>
        <end position="65"/>
    </location>
</feature>
<dbReference type="AlphaFoldDB" id="F5XVN5"/>
<feature type="transmembrane region" description="Helical" evidence="6">
    <location>
        <begin position="191"/>
        <end position="206"/>
    </location>
</feature>
<dbReference type="PANTHER" id="PTHR30086">
    <property type="entry name" value="ARGININE EXPORTER PROTEIN ARGO"/>
    <property type="match status" value="1"/>
</dbReference>
<accession>F5XVN5</accession>
<dbReference type="PIRSF" id="PIRSF006324">
    <property type="entry name" value="LeuE"/>
    <property type="match status" value="1"/>
</dbReference>
<dbReference type="RefSeq" id="WP_013899844.1">
    <property type="nucleotide sequence ID" value="NC_015677.1"/>
</dbReference>
<dbReference type="eggNOG" id="COG1280">
    <property type="taxonomic scope" value="Bacteria"/>
</dbReference>
<keyword evidence="2" id="KW-1003">Cell membrane</keyword>
<dbReference type="KEGG" id="rta:Rta_05350"/>
<keyword evidence="5 6" id="KW-0472">Membrane</keyword>
<evidence type="ECO:0000256" key="4">
    <source>
        <dbReference type="ARBA" id="ARBA00022989"/>
    </source>
</evidence>
<organism evidence="7 8">
    <name type="scientific">Ramlibacter tataouinensis (strain ATCC BAA-407 / DSM 14655 / LMG 21543 / TTB310)</name>
    <dbReference type="NCBI Taxonomy" id="365046"/>
    <lineage>
        <taxon>Bacteria</taxon>
        <taxon>Pseudomonadati</taxon>
        <taxon>Pseudomonadota</taxon>
        <taxon>Betaproteobacteria</taxon>
        <taxon>Burkholderiales</taxon>
        <taxon>Comamonadaceae</taxon>
        <taxon>Ramlibacter</taxon>
    </lineage>
</organism>
<keyword evidence="8" id="KW-1185">Reference proteome</keyword>
<evidence type="ECO:0000256" key="6">
    <source>
        <dbReference type="SAM" id="Phobius"/>
    </source>
</evidence>
<dbReference type="EMBL" id="CP000245">
    <property type="protein sequence ID" value="AEG91611.1"/>
    <property type="molecule type" value="Genomic_DNA"/>
</dbReference>
<dbReference type="GO" id="GO:0015171">
    <property type="term" value="F:amino acid transmembrane transporter activity"/>
    <property type="evidence" value="ECO:0007669"/>
    <property type="project" value="TreeGrafter"/>
</dbReference>
<evidence type="ECO:0000313" key="8">
    <source>
        <dbReference type="Proteomes" id="UP000008385"/>
    </source>
</evidence>
<comment type="subcellular location">
    <subcellularLocation>
        <location evidence="1">Cell membrane</location>
        <topology evidence="1">Multi-pass membrane protein</topology>
    </subcellularLocation>
</comment>
<keyword evidence="4 6" id="KW-1133">Transmembrane helix</keyword>
<evidence type="ECO:0000256" key="5">
    <source>
        <dbReference type="ARBA" id="ARBA00023136"/>
    </source>
</evidence>
<keyword evidence="3 6" id="KW-0812">Transmembrane</keyword>
<gene>
    <name evidence="7" type="ordered locus">Rta_05350</name>
</gene>
<feature type="transmembrane region" description="Helical" evidence="6">
    <location>
        <begin position="71"/>
        <end position="92"/>
    </location>
</feature>
<feature type="transmembrane region" description="Helical" evidence="6">
    <location>
        <begin position="155"/>
        <end position="179"/>
    </location>
</feature>
<dbReference type="STRING" id="365046.Rta_05350"/>
<evidence type="ECO:0000256" key="2">
    <source>
        <dbReference type="ARBA" id="ARBA00022475"/>
    </source>
</evidence>
<dbReference type="InterPro" id="IPR001123">
    <property type="entry name" value="LeuE-type"/>
</dbReference>
<dbReference type="GO" id="GO:0005886">
    <property type="term" value="C:plasma membrane"/>
    <property type="evidence" value="ECO:0007669"/>
    <property type="project" value="UniProtKB-SubCell"/>
</dbReference>